<dbReference type="InterPro" id="IPR018000">
    <property type="entry name" value="Neurotransmitter_ion_chnl_CS"/>
</dbReference>
<keyword evidence="5" id="KW-0732">Signal</keyword>
<feature type="transmembrane region" description="Helical" evidence="5">
    <location>
        <begin position="228"/>
        <end position="251"/>
    </location>
</feature>
<feature type="domain" description="Neurotransmitter-gated ion-channel transmembrane" evidence="7">
    <location>
        <begin position="234"/>
        <end position="316"/>
    </location>
</feature>
<evidence type="ECO:0000259" key="7">
    <source>
        <dbReference type="Pfam" id="PF02932"/>
    </source>
</evidence>
<evidence type="ECO:0000256" key="5">
    <source>
        <dbReference type="RuleBase" id="RU000687"/>
    </source>
</evidence>
<dbReference type="PRINTS" id="PR00252">
    <property type="entry name" value="NRIONCHANNEL"/>
</dbReference>
<dbReference type="GO" id="GO:0005230">
    <property type="term" value="F:extracellular ligand-gated monoatomic ion channel activity"/>
    <property type="evidence" value="ECO:0007669"/>
    <property type="project" value="InterPro"/>
</dbReference>
<keyword evidence="4 5" id="KW-0472">Membrane</keyword>
<dbReference type="InterPro" id="IPR006201">
    <property type="entry name" value="Neur_channel"/>
</dbReference>
<keyword evidence="9" id="KW-1185">Reference proteome</keyword>
<dbReference type="InterPro" id="IPR006029">
    <property type="entry name" value="Neurotrans-gated_channel_TM"/>
</dbReference>
<dbReference type="PANTHER" id="PTHR18945">
    <property type="entry name" value="NEUROTRANSMITTER GATED ION CHANNEL"/>
    <property type="match status" value="1"/>
</dbReference>
<dbReference type="GO" id="GO:0016020">
    <property type="term" value="C:membrane"/>
    <property type="evidence" value="ECO:0007669"/>
    <property type="project" value="UniProtKB-SubCell"/>
</dbReference>
<keyword evidence="2 5" id="KW-0812">Transmembrane</keyword>
<dbReference type="Proteomes" id="UP000828390">
    <property type="component" value="Unassembled WGS sequence"/>
</dbReference>
<feature type="transmembrane region" description="Helical" evidence="5">
    <location>
        <begin position="381"/>
        <end position="404"/>
    </location>
</feature>
<organism evidence="8 9">
    <name type="scientific">Dreissena polymorpha</name>
    <name type="common">Zebra mussel</name>
    <name type="synonym">Mytilus polymorpha</name>
    <dbReference type="NCBI Taxonomy" id="45954"/>
    <lineage>
        <taxon>Eukaryota</taxon>
        <taxon>Metazoa</taxon>
        <taxon>Spiralia</taxon>
        <taxon>Lophotrochozoa</taxon>
        <taxon>Mollusca</taxon>
        <taxon>Bivalvia</taxon>
        <taxon>Autobranchia</taxon>
        <taxon>Heteroconchia</taxon>
        <taxon>Euheterodonta</taxon>
        <taxon>Imparidentia</taxon>
        <taxon>Neoheterodontei</taxon>
        <taxon>Myida</taxon>
        <taxon>Dreissenoidea</taxon>
        <taxon>Dreissenidae</taxon>
        <taxon>Dreissena</taxon>
    </lineage>
</organism>
<evidence type="ECO:0000259" key="6">
    <source>
        <dbReference type="Pfam" id="PF02931"/>
    </source>
</evidence>
<feature type="signal peptide" evidence="5">
    <location>
        <begin position="1"/>
        <end position="18"/>
    </location>
</feature>
<evidence type="ECO:0000256" key="2">
    <source>
        <dbReference type="ARBA" id="ARBA00022692"/>
    </source>
</evidence>
<sequence>MAFSVVLIILLSSDVVFAASLSDTENLMSNLTNGYNVNIRPAVEQLSPVDVSVQLYLKSIIDFDDVQGILSFTTGIRMTWMDYRLQWDPNGYGGLQTLSVPLSHIWLPQLFLSTPATDRSYFAESWSKATLSNTGDVVYLEMALIQSTCDVNVKYYPYDIQSCNTSFALLGYTKTEVNLMRLEESIDLTLYLGNSMWDLESTHVSVETIHGGIQEMLFTFNLRRKNEYAIVNVLLPILFLGTLNAFVFLLIPESGERVGYSITTLLAIAVYMTIIMSSLPQSSDPMPLIFYKLLVDLTYSALIMVVVILNMRLHGKDDNVPVPKSLVSFYLALTCTDCGGKAVSPESDGFTTDQIAKGWVESNSMNSVDAQKVTWKKVSSLLDTIFFVLFVVLSIISFAVFIAVMKVGA</sequence>
<proteinExistence type="inferred from homology"/>
<keyword evidence="5" id="KW-0813">Transport</keyword>
<evidence type="ECO:0000256" key="1">
    <source>
        <dbReference type="ARBA" id="ARBA00004141"/>
    </source>
</evidence>
<dbReference type="FunFam" id="2.70.170.10:FF:000028">
    <property type="entry name" value="AcetylCholine Receptor"/>
    <property type="match status" value="1"/>
</dbReference>
<dbReference type="CDD" id="cd19051">
    <property type="entry name" value="LGIC_TM_cation"/>
    <property type="match status" value="1"/>
</dbReference>
<reference evidence="8" key="1">
    <citation type="journal article" date="2019" name="bioRxiv">
        <title>The Genome of the Zebra Mussel, Dreissena polymorpha: A Resource for Invasive Species Research.</title>
        <authorList>
            <person name="McCartney M.A."/>
            <person name="Auch B."/>
            <person name="Kono T."/>
            <person name="Mallez S."/>
            <person name="Zhang Y."/>
            <person name="Obille A."/>
            <person name="Becker A."/>
            <person name="Abrahante J.E."/>
            <person name="Garbe J."/>
            <person name="Badalamenti J.P."/>
            <person name="Herman A."/>
            <person name="Mangelson H."/>
            <person name="Liachko I."/>
            <person name="Sullivan S."/>
            <person name="Sone E.D."/>
            <person name="Koren S."/>
            <person name="Silverstein K.A.T."/>
            <person name="Beckman K.B."/>
            <person name="Gohl D.M."/>
        </authorList>
    </citation>
    <scope>NUCLEOTIDE SEQUENCE</scope>
    <source>
        <strain evidence="8">Duluth1</strain>
        <tissue evidence="8">Whole animal</tissue>
    </source>
</reference>
<feature type="chain" id="PRO_5039763083" evidence="5">
    <location>
        <begin position="19"/>
        <end position="409"/>
    </location>
</feature>
<evidence type="ECO:0000313" key="9">
    <source>
        <dbReference type="Proteomes" id="UP000828390"/>
    </source>
</evidence>
<keyword evidence="5" id="KW-0407">Ion channel</keyword>
<feature type="transmembrane region" description="Helical" evidence="5">
    <location>
        <begin position="289"/>
        <end position="309"/>
    </location>
</feature>
<dbReference type="GO" id="GO:0004888">
    <property type="term" value="F:transmembrane signaling receptor activity"/>
    <property type="evidence" value="ECO:0007669"/>
    <property type="project" value="InterPro"/>
</dbReference>
<dbReference type="SUPFAM" id="SSF90112">
    <property type="entry name" value="Neurotransmitter-gated ion-channel transmembrane pore"/>
    <property type="match status" value="1"/>
</dbReference>
<comment type="subcellular location">
    <subcellularLocation>
        <location evidence="1">Membrane</location>
        <topology evidence="1">Multi-pass membrane protein</topology>
    </subcellularLocation>
</comment>
<dbReference type="CDD" id="cd18989">
    <property type="entry name" value="LGIC_ECD_cation"/>
    <property type="match status" value="1"/>
</dbReference>
<comment type="similarity">
    <text evidence="5">Belongs to the ligand-gated ion channel (TC 1.A.9) family.</text>
</comment>
<reference evidence="8" key="2">
    <citation type="submission" date="2020-11" db="EMBL/GenBank/DDBJ databases">
        <authorList>
            <person name="McCartney M.A."/>
            <person name="Auch B."/>
            <person name="Kono T."/>
            <person name="Mallez S."/>
            <person name="Becker A."/>
            <person name="Gohl D.M."/>
            <person name="Silverstein K.A.T."/>
            <person name="Koren S."/>
            <person name="Bechman K.B."/>
            <person name="Herman A."/>
            <person name="Abrahante J.E."/>
            <person name="Garbe J."/>
        </authorList>
    </citation>
    <scope>NUCLEOTIDE SEQUENCE</scope>
    <source>
        <strain evidence="8">Duluth1</strain>
        <tissue evidence="8">Whole animal</tissue>
    </source>
</reference>
<dbReference type="InterPro" id="IPR036734">
    <property type="entry name" value="Neur_chan_lig-bd_sf"/>
</dbReference>
<dbReference type="PROSITE" id="PS00236">
    <property type="entry name" value="NEUROTR_ION_CHANNEL"/>
    <property type="match status" value="1"/>
</dbReference>
<gene>
    <name evidence="8" type="ORF">DPMN_058463</name>
</gene>
<dbReference type="InterPro" id="IPR036719">
    <property type="entry name" value="Neuro-gated_channel_TM_sf"/>
</dbReference>
<name>A0A9D4C224_DREPO</name>
<dbReference type="Pfam" id="PF02932">
    <property type="entry name" value="Neur_chan_memb"/>
    <property type="match status" value="1"/>
</dbReference>
<evidence type="ECO:0000313" key="8">
    <source>
        <dbReference type="EMBL" id="KAH3715750.1"/>
    </source>
</evidence>
<dbReference type="AlphaFoldDB" id="A0A9D4C224"/>
<protein>
    <submittedName>
        <fullName evidence="8">Uncharacterized protein</fullName>
    </submittedName>
</protein>
<evidence type="ECO:0000256" key="4">
    <source>
        <dbReference type="ARBA" id="ARBA00023136"/>
    </source>
</evidence>
<dbReference type="InterPro" id="IPR038050">
    <property type="entry name" value="Neuro_actylchol_rec"/>
</dbReference>
<feature type="domain" description="Neurotransmitter-gated ion-channel ligand-binding" evidence="6">
    <location>
        <begin position="25"/>
        <end position="225"/>
    </location>
</feature>
<feature type="transmembrane region" description="Helical" evidence="5">
    <location>
        <begin position="258"/>
        <end position="277"/>
    </location>
</feature>
<dbReference type="Gene3D" id="1.20.58.390">
    <property type="entry name" value="Neurotransmitter-gated ion-channel transmembrane domain"/>
    <property type="match status" value="1"/>
</dbReference>
<evidence type="ECO:0000256" key="3">
    <source>
        <dbReference type="ARBA" id="ARBA00022989"/>
    </source>
</evidence>
<accession>A0A9D4C224</accession>
<dbReference type="EMBL" id="JAIWYP010000013">
    <property type="protein sequence ID" value="KAH3715750.1"/>
    <property type="molecule type" value="Genomic_DNA"/>
</dbReference>
<dbReference type="SUPFAM" id="SSF63712">
    <property type="entry name" value="Nicotinic receptor ligand binding domain-like"/>
    <property type="match status" value="1"/>
</dbReference>
<keyword evidence="3 5" id="KW-1133">Transmembrane helix</keyword>
<keyword evidence="5" id="KW-0406">Ion transport</keyword>
<dbReference type="Gene3D" id="2.70.170.10">
    <property type="entry name" value="Neurotransmitter-gated ion-channel ligand-binding domain"/>
    <property type="match status" value="1"/>
</dbReference>
<dbReference type="InterPro" id="IPR006202">
    <property type="entry name" value="Neur_chan_lig-bd"/>
</dbReference>
<dbReference type="Pfam" id="PF02931">
    <property type="entry name" value="Neur_chan_LBD"/>
    <property type="match status" value="1"/>
</dbReference>
<comment type="caution">
    <text evidence="8">The sequence shown here is derived from an EMBL/GenBank/DDBJ whole genome shotgun (WGS) entry which is preliminary data.</text>
</comment>